<feature type="chain" id="PRO_5034149528" description="Copper transport protein" evidence="6">
    <location>
        <begin position="26"/>
        <end position="202"/>
    </location>
</feature>
<keyword evidence="8" id="KW-1185">Reference proteome</keyword>
<dbReference type="AlphaFoldDB" id="A0A8H5BUB6"/>
<evidence type="ECO:0000313" key="7">
    <source>
        <dbReference type="EMBL" id="KAF5329720.1"/>
    </source>
</evidence>
<evidence type="ECO:0000256" key="2">
    <source>
        <dbReference type="ARBA" id="ARBA00022692"/>
    </source>
</evidence>
<keyword evidence="4 5" id="KW-0472">Membrane</keyword>
<comment type="similarity">
    <text evidence="5">Belongs to the copper transporter (Ctr) (TC 1.A.56) family. SLC31A subfamily.</text>
</comment>
<name>A0A8H5BUB6_9AGAR</name>
<comment type="caution">
    <text evidence="7">The sequence shown here is derived from an EMBL/GenBank/DDBJ whole genome shotgun (WGS) entry which is preliminary data.</text>
</comment>
<evidence type="ECO:0000256" key="5">
    <source>
        <dbReference type="RuleBase" id="RU367022"/>
    </source>
</evidence>
<dbReference type="GO" id="GO:0005375">
    <property type="term" value="F:copper ion transmembrane transporter activity"/>
    <property type="evidence" value="ECO:0007669"/>
    <property type="project" value="UniProtKB-UniRule"/>
</dbReference>
<feature type="signal peptide" evidence="6">
    <location>
        <begin position="1"/>
        <end position="25"/>
    </location>
</feature>
<evidence type="ECO:0000256" key="6">
    <source>
        <dbReference type="SAM" id="SignalP"/>
    </source>
</evidence>
<dbReference type="Pfam" id="PF04145">
    <property type="entry name" value="Ctr"/>
    <property type="match status" value="1"/>
</dbReference>
<keyword evidence="5" id="KW-0186">Copper</keyword>
<evidence type="ECO:0000313" key="8">
    <source>
        <dbReference type="Proteomes" id="UP000567179"/>
    </source>
</evidence>
<evidence type="ECO:0000256" key="1">
    <source>
        <dbReference type="ARBA" id="ARBA00004141"/>
    </source>
</evidence>
<dbReference type="EMBL" id="JAACJJ010000002">
    <property type="protein sequence ID" value="KAF5329720.1"/>
    <property type="molecule type" value="Genomic_DNA"/>
</dbReference>
<feature type="transmembrane region" description="Helical" evidence="5">
    <location>
        <begin position="159"/>
        <end position="184"/>
    </location>
</feature>
<keyword evidence="3 5" id="KW-1133">Transmembrane helix</keyword>
<reference evidence="7 8" key="1">
    <citation type="journal article" date="2020" name="ISME J.">
        <title>Uncovering the hidden diversity of litter-decomposition mechanisms in mushroom-forming fungi.</title>
        <authorList>
            <person name="Floudas D."/>
            <person name="Bentzer J."/>
            <person name="Ahren D."/>
            <person name="Johansson T."/>
            <person name="Persson P."/>
            <person name="Tunlid A."/>
        </authorList>
    </citation>
    <scope>NUCLEOTIDE SEQUENCE [LARGE SCALE GENOMIC DNA]</scope>
    <source>
        <strain evidence="7 8">CBS 101986</strain>
    </source>
</reference>
<keyword evidence="2 5" id="KW-0812">Transmembrane</keyword>
<evidence type="ECO:0000256" key="4">
    <source>
        <dbReference type="ARBA" id="ARBA00023136"/>
    </source>
</evidence>
<accession>A0A8H5BUB6</accession>
<comment type="subcellular location">
    <subcellularLocation>
        <location evidence="1 5">Membrane</location>
        <topology evidence="1 5">Multi-pass membrane protein</topology>
    </subcellularLocation>
</comment>
<dbReference type="GO" id="GO:0005886">
    <property type="term" value="C:plasma membrane"/>
    <property type="evidence" value="ECO:0007669"/>
    <property type="project" value="TreeGrafter"/>
</dbReference>
<keyword evidence="5" id="KW-0813">Transport</keyword>
<dbReference type="PANTHER" id="PTHR12483">
    <property type="entry name" value="SOLUTE CARRIER FAMILY 31 COPPER TRANSPORTERS"/>
    <property type="match status" value="1"/>
</dbReference>
<keyword evidence="6" id="KW-0732">Signal</keyword>
<evidence type="ECO:0000256" key="3">
    <source>
        <dbReference type="ARBA" id="ARBA00022989"/>
    </source>
</evidence>
<sequence>MAPRLTFTSALSVCALLFSLTLVHAHDDGMDMSMDGAMSLDGGHGMMSNLHFQPFGDTLWFLGWVPRSTGAMAGACVGLFLLGIFERWVAGVRGGVERVWRARAQTLMTQRNRRANKGDDEKQKPAGGMRDVLALRTVPPFIPSQDIARGALHAVQAALGYALMLAVMTYQAAFIISIIAGLGVGETLFGRYTMAGAGASVH</sequence>
<dbReference type="PANTHER" id="PTHR12483:SF27">
    <property type="entry name" value="COPPER TRANSPORT PROTEIN CTR1"/>
    <property type="match status" value="1"/>
</dbReference>
<dbReference type="Proteomes" id="UP000567179">
    <property type="component" value="Unassembled WGS sequence"/>
</dbReference>
<gene>
    <name evidence="7" type="ORF">D9619_009488</name>
</gene>
<dbReference type="OrthoDB" id="73901at2759"/>
<organism evidence="7 8">
    <name type="scientific">Psilocybe cf. subviscida</name>
    <dbReference type="NCBI Taxonomy" id="2480587"/>
    <lineage>
        <taxon>Eukaryota</taxon>
        <taxon>Fungi</taxon>
        <taxon>Dikarya</taxon>
        <taxon>Basidiomycota</taxon>
        <taxon>Agaricomycotina</taxon>
        <taxon>Agaricomycetes</taxon>
        <taxon>Agaricomycetidae</taxon>
        <taxon>Agaricales</taxon>
        <taxon>Agaricineae</taxon>
        <taxon>Strophariaceae</taxon>
        <taxon>Psilocybe</taxon>
    </lineage>
</organism>
<keyword evidence="5" id="KW-0187">Copper transport</keyword>
<feature type="transmembrane region" description="Helical" evidence="5">
    <location>
        <begin position="64"/>
        <end position="85"/>
    </location>
</feature>
<keyword evidence="5" id="KW-0406">Ion transport</keyword>
<dbReference type="InterPro" id="IPR007274">
    <property type="entry name" value="Cop_transporter"/>
</dbReference>
<proteinExistence type="inferred from homology"/>
<protein>
    <recommendedName>
        <fullName evidence="5">Copper transport protein</fullName>
    </recommendedName>
</protein>